<comment type="caution">
    <text evidence="1">The sequence shown here is derived from an EMBL/GenBank/DDBJ whole genome shotgun (WGS) entry which is preliminary data.</text>
</comment>
<name>A0A553HYZ0_9PEZI</name>
<evidence type="ECO:0000313" key="2">
    <source>
        <dbReference type="Proteomes" id="UP000319160"/>
    </source>
</evidence>
<organism evidence="1 2">
    <name type="scientific">Xylaria flabelliformis</name>
    <dbReference type="NCBI Taxonomy" id="2512241"/>
    <lineage>
        <taxon>Eukaryota</taxon>
        <taxon>Fungi</taxon>
        <taxon>Dikarya</taxon>
        <taxon>Ascomycota</taxon>
        <taxon>Pezizomycotina</taxon>
        <taxon>Sordariomycetes</taxon>
        <taxon>Xylariomycetidae</taxon>
        <taxon>Xylariales</taxon>
        <taxon>Xylariaceae</taxon>
        <taxon>Xylaria</taxon>
    </lineage>
</organism>
<dbReference type="AlphaFoldDB" id="A0A553HYZ0"/>
<dbReference type="Proteomes" id="UP000319160">
    <property type="component" value="Unassembled WGS sequence"/>
</dbReference>
<gene>
    <name evidence="1" type="ORF">FHL15_006028</name>
</gene>
<dbReference type="EMBL" id="VFLP01000031">
    <property type="protein sequence ID" value="TRX93160.1"/>
    <property type="molecule type" value="Genomic_DNA"/>
</dbReference>
<keyword evidence="2" id="KW-1185">Reference proteome</keyword>
<protein>
    <submittedName>
        <fullName evidence="1">Uncharacterized protein</fullName>
    </submittedName>
</protein>
<proteinExistence type="predicted"/>
<accession>A0A553HYZ0</accession>
<reference evidence="2" key="1">
    <citation type="submission" date="2019-06" db="EMBL/GenBank/DDBJ databases">
        <title>Draft genome sequence of the griseofulvin-producing fungus Xylaria cubensis strain G536.</title>
        <authorList>
            <person name="Mead M.E."/>
            <person name="Raja H.A."/>
            <person name="Steenwyk J.L."/>
            <person name="Knowles S.L."/>
            <person name="Oberlies N.H."/>
            <person name="Rokas A."/>
        </authorList>
    </citation>
    <scope>NUCLEOTIDE SEQUENCE [LARGE SCALE GENOMIC DNA]</scope>
    <source>
        <strain evidence="2">G536</strain>
    </source>
</reference>
<evidence type="ECO:0000313" key="1">
    <source>
        <dbReference type="EMBL" id="TRX93160.1"/>
    </source>
</evidence>
<sequence length="133" mass="14860">MHVKVFFGKVTYVNPSTPSQRIQTSSDFSHFVIANSGVNRQPKYYSPRFLAFKPADVNGQVNKEPAALGYNCTQRQRQLNSSRVQLSTGVVEYSAKAYFASMQPKVQNRCAQTLTLQPTDITETDTFANGRST</sequence>